<dbReference type="Pfam" id="PF01636">
    <property type="entry name" value="APH"/>
    <property type="match status" value="1"/>
</dbReference>
<dbReference type="Gene3D" id="3.90.1200.10">
    <property type="match status" value="1"/>
</dbReference>
<dbReference type="Proteomes" id="UP001283109">
    <property type="component" value="Unassembled WGS sequence"/>
</dbReference>
<dbReference type="SUPFAM" id="SSF56112">
    <property type="entry name" value="Protein kinase-like (PK-like)"/>
    <property type="match status" value="1"/>
</dbReference>
<evidence type="ECO:0000313" key="2">
    <source>
        <dbReference type="EMBL" id="MDW4572895.1"/>
    </source>
</evidence>
<dbReference type="PIRSF" id="PIRSF000707">
    <property type="entry name" value="Hygromycin-B_kinase"/>
    <property type="match status" value="1"/>
</dbReference>
<dbReference type="CDD" id="cd05155">
    <property type="entry name" value="APH_ChoK_like_1"/>
    <property type="match status" value="1"/>
</dbReference>
<dbReference type="InterPro" id="IPR051678">
    <property type="entry name" value="AGP_Transferase"/>
</dbReference>
<proteinExistence type="predicted"/>
<evidence type="ECO:0000259" key="1">
    <source>
        <dbReference type="Pfam" id="PF01636"/>
    </source>
</evidence>
<dbReference type="InterPro" id="IPR011009">
    <property type="entry name" value="Kinase-like_dom_sf"/>
</dbReference>
<dbReference type="EC" id="2.7.-.-" evidence="2"/>
<dbReference type="PANTHER" id="PTHR21310">
    <property type="entry name" value="AMINOGLYCOSIDE PHOSPHOTRANSFERASE-RELATED-RELATED"/>
    <property type="match status" value="1"/>
</dbReference>
<evidence type="ECO:0000313" key="3">
    <source>
        <dbReference type="Proteomes" id="UP001283109"/>
    </source>
</evidence>
<sequence>MPDKPSAEVAIDAPLIRRLLAAQAEGPIPGAQAMALAKVAEGWDSEVWRLGDDYAVRLPRRALAAPLVRHEQAVLAGIAARLTPLGVRVPAPVVHGVAGDGYPWAWSVVPWIHGERALDVDVAHRTSWAPLLAQVLGRLHTPAPADHPLNPFRGNPLSTRTDAVEGRARDLRSRGTLDAASLTALLGVWRAGVAATPWQAPPVWIHGDLHPGNLVARDGTLAGVIDFGDVTAGDPAYDLAVAWLAFDAAGRRRFIEAATGYDDDVWVRARAWAAAVALMLLAHSDDNPDYFALGRDAAAEVRSDTRA</sequence>
<dbReference type="InterPro" id="IPR002575">
    <property type="entry name" value="Aminoglycoside_PTrfase"/>
</dbReference>
<dbReference type="GO" id="GO:0016740">
    <property type="term" value="F:transferase activity"/>
    <property type="evidence" value="ECO:0007669"/>
    <property type="project" value="UniProtKB-KW"/>
</dbReference>
<keyword evidence="3" id="KW-1185">Reference proteome</keyword>
<dbReference type="PANTHER" id="PTHR21310:SF42">
    <property type="entry name" value="BIFUNCTIONAL AAC_APH"/>
    <property type="match status" value="1"/>
</dbReference>
<dbReference type="EMBL" id="JAWQEV010000002">
    <property type="protein sequence ID" value="MDW4572895.1"/>
    <property type="molecule type" value="Genomic_DNA"/>
</dbReference>
<feature type="domain" description="Aminoglycoside phosphotransferase" evidence="1">
    <location>
        <begin position="38"/>
        <end position="272"/>
    </location>
</feature>
<comment type="caution">
    <text evidence="2">The sequence shown here is derived from an EMBL/GenBank/DDBJ whole genome shotgun (WGS) entry which is preliminary data.</text>
</comment>
<name>A0ABU4H0V8_9MICO</name>
<reference evidence="2 3" key="1">
    <citation type="submission" date="2023-11" db="EMBL/GenBank/DDBJ databases">
        <title>Draft genome sequence of Microbacterium arthrosphaerae JCM 30492.</title>
        <authorList>
            <person name="Zhang G."/>
            <person name="Ding Y."/>
        </authorList>
    </citation>
    <scope>NUCLEOTIDE SEQUENCE [LARGE SCALE GENOMIC DNA]</scope>
    <source>
        <strain evidence="2 3">JCM 30492</strain>
    </source>
</reference>
<dbReference type="RefSeq" id="WP_318353401.1">
    <property type="nucleotide sequence ID" value="NZ_JAWQEV010000002.1"/>
</dbReference>
<dbReference type="Gene3D" id="3.30.200.20">
    <property type="entry name" value="Phosphorylase Kinase, domain 1"/>
    <property type="match status" value="1"/>
</dbReference>
<dbReference type="InterPro" id="IPR016259">
    <property type="entry name" value="Hygromycin-B_Kinase"/>
</dbReference>
<organism evidence="2 3">
    <name type="scientific">Microbacterium arthrosphaerae</name>
    <dbReference type="NCBI Taxonomy" id="792652"/>
    <lineage>
        <taxon>Bacteria</taxon>
        <taxon>Bacillati</taxon>
        <taxon>Actinomycetota</taxon>
        <taxon>Actinomycetes</taxon>
        <taxon>Micrococcales</taxon>
        <taxon>Microbacteriaceae</taxon>
        <taxon>Microbacterium</taxon>
    </lineage>
</organism>
<accession>A0ABU4H0V8</accession>
<gene>
    <name evidence="2" type="ORF">R8Z58_08945</name>
</gene>
<keyword evidence="2" id="KW-0808">Transferase</keyword>
<protein>
    <submittedName>
        <fullName evidence="2">Aminoglycoside phosphotransferase family protein</fullName>
        <ecNumber evidence="2">2.7.-.-</ecNumber>
    </submittedName>
</protein>